<dbReference type="NCBIfam" id="TIGR03240">
    <property type="entry name" value="arg_catab_astD"/>
    <property type="match status" value="1"/>
</dbReference>
<feature type="active site" evidence="5">
    <location>
        <position position="227"/>
    </location>
</feature>
<dbReference type="Gene3D" id="3.40.309.10">
    <property type="entry name" value="Aldehyde Dehydrogenase, Chain A, domain 2"/>
    <property type="match status" value="1"/>
</dbReference>
<comment type="similarity">
    <text evidence="1 6">Belongs to the aldehyde dehydrogenase family.</text>
</comment>
<proteinExistence type="inferred from homology"/>
<dbReference type="Gene3D" id="3.40.605.10">
    <property type="entry name" value="Aldehyde Dehydrogenase, Chain A, domain 1"/>
    <property type="match status" value="1"/>
</dbReference>
<dbReference type="InterPro" id="IPR017649">
    <property type="entry name" value="SuccinylGlu_semiald_DH_AstD"/>
</dbReference>
<dbReference type="InterPro" id="IPR050740">
    <property type="entry name" value="Aldehyde_DH_Superfamily"/>
</dbReference>
<dbReference type="SUPFAM" id="SSF53720">
    <property type="entry name" value="ALDH-like"/>
    <property type="match status" value="1"/>
</dbReference>
<gene>
    <name evidence="8" type="primary">astD</name>
    <name evidence="8" type="ORF">GCM10022211_19330</name>
</gene>
<evidence type="ECO:0000256" key="1">
    <source>
        <dbReference type="ARBA" id="ARBA00009986"/>
    </source>
</evidence>
<dbReference type="InterPro" id="IPR016162">
    <property type="entry name" value="Ald_DH_N"/>
</dbReference>
<dbReference type="InterPro" id="IPR016160">
    <property type="entry name" value="Ald_DH_CS_CYS"/>
</dbReference>
<dbReference type="RefSeq" id="WP_344710061.1">
    <property type="nucleotide sequence ID" value="NZ_BAAAZD010000002.1"/>
</dbReference>
<dbReference type="InterPro" id="IPR029510">
    <property type="entry name" value="Ald_DH_CS_GLU"/>
</dbReference>
<protein>
    <submittedName>
        <fullName evidence="8">Succinylglutamate-semialdehyde dehydrogenase</fullName>
    </submittedName>
</protein>
<dbReference type="InterPro" id="IPR015590">
    <property type="entry name" value="Aldehyde_DH_dom"/>
</dbReference>
<dbReference type="NCBIfam" id="NF006992">
    <property type="entry name" value="PRK09457.1"/>
    <property type="match status" value="1"/>
</dbReference>
<evidence type="ECO:0000256" key="3">
    <source>
        <dbReference type="ARBA" id="ARBA00023002"/>
    </source>
</evidence>
<evidence type="ECO:0000256" key="4">
    <source>
        <dbReference type="ARBA" id="ARBA00023027"/>
    </source>
</evidence>
<feature type="domain" description="Aldehyde dehydrogenase" evidence="7">
    <location>
        <begin position="7"/>
        <end position="445"/>
    </location>
</feature>
<accession>A0ABP7S4K3</accession>
<dbReference type="InterPro" id="IPR016161">
    <property type="entry name" value="Ald_DH/histidinol_DH"/>
</dbReference>
<evidence type="ECO:0000313" key="9">
    <source>
        <dbReference type="Proteomes" id="UP001501310"/>
    </source>
</evidence>
<dbReference type="EMBL" id="BAAAZD010000002">
    <property type="protein sequence ID" value="GAA4006600.1"/>
    <property type="molecule type" value="Genomic_DNA"/>
</dbReference>
<organism evidence="8 9">
    <name type="scientific">Sphingomonas humi</name>
    <dbReference type="NCBI Taxonomy" id="335630"/>
    <lineage>
        <taxon>Bacteria</taxon>
        <taxon>Pseudomonadati</taxon>
        <taxon>Pseudomonadota</taxon>
        <taxon>Alphaproteobacteria</taxon>
        <taxon>Sphingomonadales</taxon>
        <taxon>Sphingomonadaceae</taxon>
        <taxon>Sphingomonas</taxon>
    </lineage>
</organism>
<evidence type="ECO:0000256" key="2">
    <source>
        <dbReference type="ARBA" id="ARBA00022503"/>
    </source>
</evidence>
<keyword evidence="9" id="KW-1185">Reference proteome</keyword>
<sequence length="474" mass="50560">MSLYSYEPATGATLWSGEVGDAAAEVARARDAFPAWAAQPVTYRAETLRRFANVVRSNEAQFAELIARETGKPLWEAITEVGAVVNKVEISISAYMERTGTTRQEAALGSKIAVRHKPHGVLAVLGPYNFPAHLPNGHIVPALLAGNCVVFKPSEKTPAVGEMLVRLYHEAGVPEGAIRLLVGGPEEGRALAGQDGIDGLLFTGSARAGQALHRQFAEMPHKILALELGGNNPLVVWDAADVGAAATIAVQSAYLSAGQRCTAARRLIVRDGKTADQLVRAMLKLMDRLILDEPLARPQPFLGPVIDNAAADQVQSQFLDLMISGGRVIRRLDRPQEGRPFLTPALIDVTEVASRPDEEIFGPALQLIRVPDFDAAIAEANATRFGLAASLVGGSPQQFDRFWSEVRAGVINWNKPTNGAPSNAPFGGVGLSGNHRPSAAYAADYCAYPVTSSEAEIARASINEGLRDPNMLGD</sequence>
<evidence type="ECO:0000256" key="5">
    <source>
        <dbReference type="PROSITE-ProRule" id="PRU10007"/>
    </source>
</evidence>
<evidence type="ECO:0000256" key="6">
    <source>
        <dbReference type="RuleBase" id="RU003345"/>
    </source>
</evidence>
<reference evidence="9" key="1">
    <citation type="journal article" date="2019" name="Int. J. Syst. Evol. Microbiol.">
        <title>The Global Catalogue of Microorganisms (GCM) 10K type strain sequencing project: providing services to taxonomists for standard genome sequencing and annotation.</title>
        <authorList>
            <consortium name="The Broad Institute Genomics Platform"/>
            <consortium name="The Broad Institute Genome Sequencing Center for Infectious Disease"/>
            <person name="Wu L."/>
            <person name="Ma J."/>
        </authorList>
    </citation>
    <scope>NUCLEOTIDE SEQUENCE [LARGE SCALE GENOMIC DNA]</scope>
    <source>
        <strain evidence="9">JCM 16603</strain>
    </source>
</reference>
<keyword evidence="3 6" id="KW-0560">Oxidoreductase</keyword>
<dbReference type="PROSITE" id="PS00070">
    <property type="entry name" value="ALDEHYDE_DEHYDR_CYS"/>
    <property type="match status" value="1"/>
</dbReference>
<dbReference type="PANTHER" id="PTHR43353">
    <property type="entry name" value="SUCCINATE-SEMIALDEHYDE DEHYDROGENASE, MITOCHONDRIAL"/>
    <property type="match status" value="1"/>
</dbReference>
<name>A0ABP7S4K3_9SPHN</name>
<dbReference type="PROSITE" id="PS00687">
    <property type="entry name" value="ALDEHYDE_DEHYDR_GLU"/>
    <property type="match status" value="1"/>
</dbReference>
<dbReference type="Pfam" id="PF00171">
    <property type="entry name" value="Aldedh"/>
    <property type="match status" value="1"/>
</dbReference>
<keyword evidence="4" id="KW-0520">NAD</keyword>
<keyword evidence="2" id="KW-0056">Arginine metabolism</keyword>
<dbReference type="InterPro" id="IPR016163">
    <property type="entry name" value="Ald_DH_C"/>
</dbReference>
<dbReference type="Proteomes" id="UP001501310">
    <property type="component" value="Unassembled WGS sequence"/>
</dbReference>
<dbReference type="PANTHER" id="PTHR43353:SF5">
    <property type="entry name" value="SUCCINATE-SEMIALDEHYDE DEHYDROGENASE, MITOCHONDRIAL"/>
    <property type="match status" value="1"/>
</dbReference>
<comment type="caution">
    <text evidence="8">The sequence shown here is derived from an EMBL/GenBank/DDBJ whole genome shotgun (WGS) entry which is preliminary data.</text>
</comment>
<evidence type="ECO:0000259" key="7">
    <source>
        <dbReference type="Pfam" id="PF00171"/>
    </source>
</evidence>
<evidence type="ECO:0000313" key="8">
    <source>
        <dbReference type="EMBL" id="GAA4006600.1"/>
    </source>
</evidence>
<dbReference type="CDD" id="cd07095">
    <property type="entry name" value="ALDH_SGSD_AstD"/>
    <property type="match status" value="1"/>
</dbReference>